<sequence length="187" mass="21229">MATGSSSTRQEAKKTSQTPHLPTEIIPDILPRLPVKSLLRFRCVSKSWRSFISQPNFAKTHLRLASMNADYTHHRLLLTGRLPSDVLKSCSVSSILYKESDTAVDLDCPLKESNSRPELRMRRCDTQNRFAYIGSPRAVKDLYLLYVRNLECILSAHNLAKQRWKLTLLFCWIGEVPILLGATDSPS</sequence>
<dbReference type="Proteomes" id="UP001062846">
    <property type="component" value="Chromosome 2"/>
</dbReference>
<evidence type="ECO:0000313" key="2">
    <source>
        <dbReference type="Proteomes" id="UP001062846"/>
    </source>
</evidence>
<evidence type="ECO:0000313" key="1">
    <source>
        <dbReference type="EMBL" id="KAI8566687.1"/>
    </source>
</evidence>
<keyword evidence="2" id="KW-1185">Reference proteome</keyword>
<comment type="caution">
    <text evidence="1">The sequence shown here is derived from an EMBL/GenBank/DDBJ whole genome shotgun (WGS) entry which is preliminary data.</text>
</comment>
<protein>
    <submittedName>
        <fullName evidence="1">Uncharacterized protein</fullName>
    </submittedName>
</protein>
<dbReference type="EMBL" id="CM046389">
    <property type="protein sequence ID" value="KAI8566687.1"/>
    <property type="molecule type" value="Genomic_DNA"/>
</dbReference>
<organism evidence="1 2">
    <name type="scientific">Rhododendron molle</name>
    <name type="common">Chinese azalea</name>
    <name type="synonym">Azalea mollis</name>
    <dbReference type="NCBI Taxonomy" id="49168"/>
    <lineage>
        <taxon>Eukaryota</taxon>
        <taxon>Viridiplantae</taxon>
        <taxon>Streptophyta</taxon>
        <taxon>Embryophyta</taxon>
        <taxon>Tracheophyta</taxon>
        <taxon>Spermatophyta</taxon>
        <taxon>Magnoliopsida</taxon>
        <taxon>eudicotyledons</taxon>
        <taxon>Gunneridae</taxon>
        <taxon>Pentapetalae</taxon>
        <taxon>asterids</taxon>
        <taxon>Ericales</taxon>
        <taxon>Ericaceae</taxon>
        <taxon>Ericoideae</taxon>
        <taxon>Rhodoreae</taxon>
        <taxon>Rhododendron</taxon>
    </lineage>
</organism>
<name>A0ACC0PNT8_RHOML</name>
<proteinExistence type="predicted"/>
<gene>
    <name evidence="1" type="ORF">RHMOL_Rhmol02G0061500</name>
</gene>
<reference evidence="1" key="1">
    <citation type="submission" date="2022-02" db="EMBL/GenBank/DDBJ databases">
        <title>Plant Genome Project.</title>
        <authorList>
            <person name="Zhang R.-G."/>
        </authorList>
    </citation>
    <scope>NUCLEOTIDE SEQUENCE</scope>
    <source>
        <strain evidence="1">AT1</strain>
    </source>
</reference>
<accession>A0ACC0PNT8</accession>